<dbReference type="EMBL" id="BDGG01000004">
    <property type="protein sequence ID" value="GAU97210.1"/>
    <property type="molecule type" value="Genomic_DNA"/>
</dbReference>
<reference evidence="3 4" key="1">
    <citation type="journal article" date="2016" name="Nat. Commun.">
        <title>Extremotolerant tardigrade genome and improved radiotolerance of human cultured cells by tardigrade-unique protein.</title>
        <authorList>
            <person name="Hashimoto T."/>
            <person name="Horikawa D.D."/>
            <person name="Saito Y."/>
            <person name="Kuwahara H."/>
            <person name="Kozuka-Hata H."/>
            <person name="Shin-I T."/>
            <person name="Minakuchi Y."/>
            <person name="Ohishi K."/>
            <person name="Motoyama A."/>
            <person name="Aizu T."/>
            <person name="Enomoto A."/>
            <person name="Kondo K."/>
            <person name="Tanaka S."/>
            <person name="Hara Y."/>
            <person name="Koshikawa S."/>
            <person name="Sagara H."/>
            <person name="Miura T."/>
            <person name="Yokobori S."/>
            <person name="Miyagawa K."/>
            <person name="Suzuki Y."/>
            <person name="Kubo T."/>
            <person name="Oyama M."/>
            <person name="Kohara Y."/>
            <person name="Fujiyama A."/>
            <person name="Arakawa K."/>
            <person name="Katayama T."/>
            <person name="Toyoda A."/>
            <person name="Kunieda T."/>
        </authorList>
    </citation>
    <scope>NUCLEOTIDE SEQUENCE [LARGE SCALE GENOMIC DNA]</scope>
    <source>
        <strain evidence="3 4">YOKOZUNA-1</strain>
    </source>
</reference>
<feature type="transmembrane region" description="Helical" evidence="2">
    <location>
        <begin position="12"/>
        <end position="37"/>
    </location>
</feature>
<keyword evidence="2" id="KW-1133">Transmembrane helix</keyword>
<evidence type="ECO:0000256" key="2">
    <source>
        <dbReference type="SAM" id="Phobius"/>
    </source>
</evidence>
<proteinExistence type="predicted"/>
<protein>
    <submittedName>
        <fullName evidence="3">Uncharacterized protein</fullName>
    </submittedName>
</protein>
<feature type="region of interest" description="Disordered" evidence="1">
    <location>
        <begin position="428"/>
        <end position="460"/>
    </location>
</feature>
<name>A0A1D1V8I5_RAMVA</name>
<accession>A0A1D1V8I5</accession>
<organism evidence="3 4">
    <name type="scientific">Ramazzottius varieornatus</name>
    <name type="common">Water bear</name>
    <name type="synonym">Tardigrade</name>
    <dbReference type="NCBI Taxonomy" id="947166"/>
    <lineage>
        <taxon>Eukaryota</taxon>
        <taxon>Metazoa</taxon>
        <taxon>Ecdysozoa</taxon>
        <taxon>Tardigrada</taxon>
        <taxon>Eutardigrada</taxon>
        <taxon>Parachela</taxon>
        <taxon>Hypsibioidea</taxon>
        <taxon>Ramazzottiidae</taxon>
        <taxon>Ramazzottius</taxon>
    </lineage>
</organism>
<comment type="caution">
    <text evidence="3">The sequence shown here is derived from an EMBL/GenBank/DDBJ whole genome shotgun (WGS) entry which is preliminary data.</text>
</comment>
<feature type="compositionally biased region" description="Low complexity" evidence="1">
    <location>
        <begin position="434"/>
        <end position="458"/>
    </location>
</feature>
<keyword evidence="2" id="KW-0472">Membrane</keyword>
<sequence>MRRHSYHIRLLNMKYALVVIMSLSISFLIVVLLLAFFDYKVTQVVGFSVPSNNDLATQVTGATNLYGLLDVLSNIPPPGSLQATGYQVTNVPPAPYSDKPYIVTPPSVVLTPQTYYIPTAPPALPYPNVSAYAVGPDTSSYGSSGDTYAYQSKVTASPYTTPSVIYGTNSYVSPAVGYGYQNKVTGGSYGTATSDTDYRKPHIDPELIVTGPNPAYPSYPGSSYSNQLSYNVGNVYNPIPVRPSYTSVTPLYTNTPPSTITFIPAPGAVLTNANCNHYKCQNDYKNIIGNGGKYTPAVLPGLASTFVGNTDEYTYDNHGQPPPIPFPPIPPPVQFGSGAYNPPLNIGLNAGINSGSFGLGSIGPGIGSGFGGPFPGGFNNGFPGSFRPGAGQPPLGLFRPPFGVGNGVGPGLGFTTAKPYQGGGTFPLITPDYSSSSHPNNQYSSNSDYGNSDYSSGQKYGTDSYNKGVGVGLASGTPYSDNHGGVALAYNGYGGSYYNKGTDYDQSSILSRPDNYGRLPSSGPLFPPANGGYQPPFPQRGIVDGGYGAGQYGSGGYQTRGNQVDIRGLGTALAGLTSGDGLSTPLAQQFPIVPNGLVNGPGSAQFQPISESDAVLALALNAILEDRNRPRQSVKLLIDVNIRKLRFCKYSELLLQTITEQLVSDVLSKLPHETGTVLISRYFLQSTCVCREQNGQCIGDDTGRSAPVSEREHCRPVAPVLDERGGVCIQTSE</sequence>
<dbReference type="Proteomes" id="UP000186922">
    <property type="component" value="Unassembled WGS sequence"/>
</dbReference>
<evidence type="ECO:0000313" key="4">
    <source>
        <dbReference type="Proteomes" id="UP000186922"/>
    </source>
</evidence>
<keyword evidence="2" id="KW-0812">Transmembrane</keyword>
<evidence type="ECO:0000313" key="3">
    <source>
        <dbReference type="EMBL" id="GAU97210.1"/>
    </source>
</evidence>
<dbReference type="AlphaFoldDB" id="A0A1D1V8I5"/>
<keyword evidence="4" id="KW-1185">Reference proteome</keyword>
<evidence type="ECO:0000256" key="1">
    <source>
        <dbReference type="SAM" id="MobiDB-lite"/>
    </source>
</evidence>
<gene>
    <name evidence="3" type="primary">RvY_08548</name>
    <name evidence="3" type="synonym">RvY_08548.1</name>
    <name evidence="3" type="ORF">RvY_08548-1</name>
</gene>